<evidence type="ECO:0008006" key="7">
    <source>
        <dbReference type="Google" id="ProtNLM"/>
    </source>
</evidence>
<evidence type="ECO:0000256" key="5">
    <source>
        <dbReference type="SAM" id="Phobius"/>
    </source>
</evidence>
<sequence length="433" mass="47380">MEESDNRVSTFAVLAKSFCLKYFWEGQKLQEQAVVIPDNASWMSRHRKIIGMLLPALVFHIFWWTYAAQNDTFKLFTEDGGMGNPRWYVSLTMAFGSMIAGATSEGGASVAFPVMTLALGIAPPVARDFSFMIQSCGMTAAAFTIFWMRVKIEMHSLIYCTIGGLAGIIFGLEYVAPELTPPYSKMYFVVIWFSFAFSLYNLNRLHGRKVYDEIPCWDEAVIFRAGPLAINWKACTLVMTGFMGGIFSAMAGSGIDICSFACLTLLYRVSEKTATPTSVVLMAINTVVGFLYREYGMGGAEPESYKFLLVCLPIVVLGAPLGSVIGSHFHRLVLAAFVYVTDTVQLVGALVVVRPWSTLKTPTPLHLSLTSLAIVISGAVFFRFLAWAGEKMLDKQEAEAELQAAKHVEEGAVSAIEMGGRGTVAEPDAPAAN</sequence>
<dbReference type="PANTHER" id="PTHR31154">
    <property type="entry name" value="MEMBRANE TRANSPORTER PROTEIN"/>
    <property type="match status" value="1"/>
</dbReference>
<evidence type="ECO:0000256" key="3">
    <source>
        <dbReference type="ARBA" id="ARBA00022989"/>
    </source>
</evidence>
<evidence type="ECO:0000256" key="4">
    <source>
        <dbReference type="ARBA" id="ARBA00023136"/>
    </source>
</evidence>
<evidence type="ECO:0000313" key="6">
    <source>
        <dbReference type="EMBL" id="CAD9862182.1"/>
    </source>
</evidence>
<evidence type="ECO:0000256" key="2">
    <source>
        <dbReference type="ARBA" id="ARBA00022692"/>
    </source>
</evidence>
<gene>
    <name evidence="6" type="ORF">FJAP1339_LOCUS4714</name>
</gene>
<name>A0A7S2UXJ5_9STRA</name>
<dbReference type="PANTHER" id="PTHR31154:SF4">
    <property type="entry name" value="MEMBRANE TRANSPORTER PROTEIN"/>
    <property type="match status" value="1"/>
</dbReference>
<protein>
    <recommendedName>
        <fullName evidence="7">Membrane transporter protein</fullName>
    </recommendedName>
</protein>
<feature type="transmembrane region" description="Helical" evidence="5">
    <location>
        <begin position="246"/>
        <end position="267"/>
    </location>
</feature>
<dbReference type="EMBL" id="HBHR01009882">
    <property type="protein sequence ID" value="CAD9862182.1"/>
    <property type="molecule type" value="Transcribed_RNA"/>
</dbReference>
<accession>A0A7S2UXJ5</accession>
<dbReference type="Pfam" id="PF01925">
    <property type="entry name" value="TauE"/>
    <property type="match status" value="1"/>
</dbReference>
<feature type="transmembrane region" description="Helical" evidence="5">
    <location>
        <begin position="332"/>
        <end position="353"/>
    </location>
</feature>
<evidence type="ECO:0000256" key="1">
    <source>
        <dbReference type="ARBA" id="ARBA00004141"/>
    </source>
</evidence>
<dbReference type="AlphaFoldDB" id="A0A7S2UXJ5"/>
<feature type="transmembrane region" description="Helical" evidence="5">
    <location>
        <begin position="274"/>
        <end position="292"/>
    </location>
</feature>
<feature type="transmembrane region" description="Helical" evidence="5">
    <location>
        <begin position="304"/>
        <end position="325"/>
    </location>
</feature>
<comment type="subcellular location">
    <subcellularLocation>
        <location evidence="1">Membrane</location>
        <topology evidence="1">Multi-pass membrane protein</topology>
    </subcellularLocation>
</comment>
<feature type="transmembrane region" description="Helical" evidence="5">
    <location>
        <begin position="131"/>
        <end position="150"/>
    </location>
</feature>
<dbReference type="GO" id="GO:0016020">
    <property type="term" value="C:membrane"/>
    <property type="evidence" value="ECO:0007669"/>
    <property type="project" value="UniProtKB-SubCell"/>
</dbReference>
<keyword evidence="4 5" id="KW-0472">Membrane</keyword>
<keyword evidence="3 5" id="KW-1133">Transmembrane helix</keyword>
<feature type="transmembrane region" description="Helical" evidence="5">
    <location>
        <begin position="365"/>
        <end position="386"/>
    </location>
</feature>
<dbReference type="InterPro" id="IPR002781">
    <property type="entry name" value="TM_pro_TauE-like"/>
</dbReference>
<reference evidence="6" key="1">
    <citation type="submission" date="2021-01" db="EMBL/GenBank/DDBJ databases">
        <authorList>
            <person name="Corre E."/>
            <person name="Pelletier E."/>
            <person name="Niang G."/>
            <person name="Scheremetjew M."/>
            <person name="Finn R."/>
            <person name="Kale V."/>
            <person name="Holt S."/>
            <person name="Cochrane G."/>
            <person name="Meng A."/>
            <person name="Brown T."/>
            <person name="Cohen L."/>
        </authorList>
    </citation>
    <scope>NUCLEOTIDE SEQUENCE</scope>
    <source>
        <strain evidence="6">CCMP1661</strain>
    </source>
</reference>
<organism evidence="6">
    <name type="scientific">Fibrocapsa japonica</name>
    <dbReference type="NCBI Taxonomy" id="94617"/>
    <lineage>
        <taxon>Eukaryota</taxon>
        <taxon>Sar</taxon>
        <taxon>Stramenopiles</taxon>
        <taxon>Ochrophyta</taxon>
        <taxon>Raphidophyceae</taxon>
        <taxon>Chattonellales</taxon>
        <taxon>Chattonellaceae</taxon>
        <taxon>Fibrocapsa</taxon>
    </lineage>
</organism>
<proteinExistence type="predicted"/>
<feature type="transmembrane region" description="Helical" evidence="5">
    <location>
        <begin position="186"/>
        <end position="202"/>
    </location>
</feature>
<keyword evidence="2 5" id="KW-0812">Transmembrane</keyword>
<feature type="transmembrane region" description="Helical" evidence="5">
    <location>
        <begin position="49"/>
        <end position="67"/>
    </location>
</feature>
<feature type="transmembrane region" description="Helical" evidence="5">
    <location>
        <begin position="156"/>
        <end position="174"/>
    </location>
</feature>